<protein>
    <submittedName>
        <fullName evidence="2">Glycosyl transferase family 2</fullName>
    </submittedName>
</protein>
<dbReference type="Gene3D" id="3.90.550.10">
    <property type="entry name" value="Spore Coat Polysaccharide Biosynthesis Protein SpsA, Chain A"/>
    <property type="match status" value="1"/>
</dbReference>
<accession>A0A3N0I714</accession>
<sequence length="266" mass="30601">MYEPSDHTFVVCAYGESPYLRYCLDSVCNQNICSHVIVSTSTPNSYIAELCDEFSVECFENAGAPGIGKDWNRALSHVETPLATIAHQDDVYLPEYAESLLDCFNRSKVPLIYFCAYGEIRGNEIIDYSPLLNIKRFMLSPLKNPKHWKSVGLRRLILSFGSPISCPSVSYNLERMHLPLFNEEMKCSLDWDAWERISMLRGDFVYDSTVRMRHRIHPGSETSHLIEDSTRTNEDYEMMCRFWPRALAGCMNRLYSLSQKSNSISK</sequence>
<evidence type="ECO:0000259" key="1">
    <source>
        <dbReference type="Pfam" id="PF00535"/>
    </source>
</evidence>
<evidence type="ECO:0000313" key="2">
    <source>
        <dbReference type="EMBL" id="RNM32698.1"/>
    </source>
</evidence>
<gene>
    <name evidence="2" type="ORF">DMP05_09510</name>
</gene>
<reference evidence="3" key="1">
    <citation type="submission" date="2018-05" db="EMBL/GenBank/DDBJ databases">
        <title>Genome Sequencing of selected type strains of the family Eggerthellaceae.</title>
        <authorList>
            <person name="Danylec N."/>
            <person name="Stoll D.A."/>
            <person name="Doetsch A."/>
            <person name="Huch M."/>
        </authorList>
    </citation>
    <scope>NUCLEOTIDE SEQUENCE [LARGE SCALE GENOMIC DNA]</scope>
    <source>
        <strain evidence="3">DSM 22006</strain>
    </source>
</reference>
<dbReference type="Pfam" id="PF00535">
    <property type="entry name" value="Glycos_transf_2"/>
    <property type="match status" value="1"/>
</dbReference>
<name>A0A3N0I714_9ACTN</name>
<dbReference type="AlphaFoldDB" id="A0A3N0I714"/>
<evidence type="ECO:0000313" key="3">
    <source>
        <dbReference type="Proteomes" id="UP000271472"/>
    </source>
</evidence>
<comment type="caution">
    <text evidence="2">The sequence shown here is derived from an EMBL/GenBank/DDBJ whole genome shotgun (WGS) entry which is preliminary data.</text>
</comment>
<dbReference type="CDD" id="cd00761">
    <property type="entry name" value="Glyco_tranf_GTA_type"/>
    <property type="match status" value="1"/>
</dbReference>
<dbReference type="OrthoDB" id="5986178at2"/>
<dbReference type="EMBL" id="QIBZ01000027">
    <property type="protein sequence ID" value="RNM32698.1"/>
    <property type="molecule type" value="Genomic_DNA"/>
</dbReference>
<organism evidence="2 3">
    <name type="scientific">Slackia isoflavoniconvertens</name>
    <dbReference type="NCBI Taxonomy" id="572010"/>
    <lineage>
        <taxon>Bacteria</taxon>
        <taxon>Bacillati</taxon>
        <taxon>Actinomycetota</taxon>
        <taxon>Coriobacteriia</taxon>
        <taxon>Eggerthellales</taxon>
        <taxon>Eggerthellaceae</taxon>
        <taxon>Slackia</taxon>
    </lineage>
</organism>
<feature type="domain" description="Glycosyltransferase 2-like" evidence="1">
    <location>
        <begin position="9"/>
        <end position="112"/>
    </location>
</feature>
<dbReference type="GO" id="GO:0016740">
    <property type="term" value="F:transferase activity"/>
    <property type="evidence" value="ECO:0007669"/>
    <property type="project" value="UniProtKB-KW"/>
</dbReference>
<dbReference type="InterPro" id="IPR001173">
    <property type="entry name" value="Glyco_trans_2-like"/>
</dbReference>
<dbReference type="Proteomes" id="UP000271472">
    <property type="component" value="Unassembled WGS sequence"/>
</dbReference>
<dbReference type="SUPFAM" id="SSF53448">
    <property type="entry name" value="Nucleotide-diphospho-sugar transferases"/>
    <property type="match status" value="1"/>
</dbReference>
<keyword evidence="3" id="KW-1185">Reference proteome</keyword>
<keyword evidence="2" id="KW-0808">Transferase</keyword>
<dbReference type="InterPro" id="IPR029044">
    <property type="entry name" value="Nucleotide-diphossugar_trans"/>
</dbReference>
<proteinExistence type="predicted"/>